<evidence type="ECO:0000313" key="2">
    <source>
        <dbReference type="EMBL" id="UVC49603.1"/>
    </source>
</evidence>
<protein>
    <submittedName>
        <fullName evidence="2">Uncharacterized protein</fullName>
    </submittedName>
</protein>
<evidence type="ECO:0000256" key="1">
    <source>
        <dbReference type="SAM" id="Phobius"/>
    </source>
</evidence>
<name>A0A976XJ80_THEOR</name>
<keyword evidence="1" id="KW-0472">Membrane</keyword>
<keyword evidence="1" id="KW-0812">Transmembrane</keyword>
<dbReference type="Proteomes" id="UP000244811">
    <property type="component" value="Chromosome 3"/>
</dbReference>
<feature type="transmembrane region" description="Helical" evidence="1">
    <location>
        <begin position="116"/>
        <end position="137"/>
    </location>
</feature>
<feature type="transmembrane region" description="Helical" evidence="1">
    <location>
        <begin position="62"/>
        <end position="82"/>
    </location>
</feature>
<evidence type="ECO:0000313" key="3">
    <source>
        <dbReference type="Proteomes" id="UP000244811"/>
    </source>
</evidence>
<sequence>MSDHRGEANGVDGGYSVPSFSYKPFVRMLYVSMLLQASLSYVFFSLGVLFSSGSYSKHLLGLYALFFGVVSFLYHLSIQPIIDRVHLFFPKFDEDIVKHTFFFLLGLPGLTHPDSFQLRLASSLFSIIGFVGTLVSFRHQNLLTTYFFRDPMPYQGF</sequence>
<dbReference type="AlphaFoldDB" id="A0A976XJ80"/>
<accession>A0A976XJ80</accession>
<gene>
    <name evidence="2" type="ORF">MACK_003708</name>
</gene>
<reference evidence="2" key="1">
    <citation type="submission" date="2022-07" db="EMBL/GenBank/DDBJ databases">
        <title>Evaluation of T. orientalis genome assembly methods using nanopore sequencing and analysis of variation between genomes.</title>
        <authorList>
            <person name="Yam J."/>
            <person name="Micallef M.L."/>
            <person name="Liu M."/>
            <person name="Djordjevic S.P."/>
            <person name="Bogema D.R."/>
            <person name="Jenkins C."/>
        </authorList>
    </citation>
    <scope>NUCLEOTIDE SEQUENCE</scope>
    <source>
        <strain evidence="2">Goon Nure</strain>
    </source>
</reference>
<dbReference type="EMBL" id="CP056070">
    <property type="protein sequence ID" value="UVC49603.1"/>
    <property type="molecule type" value="Genomic_DNA"/>
</dbReference>
<proteinExistence type="predicted"/>
<feature type="transmembrane region" description="Helical" evidence="1">
    <location>
        <begin position="28"/>
        <end position="50"/>
    </location>
</feature>
<keyword evidence="1" id="KW-1133">Transmembrane helix</keyword>
<organism evidence="2 3">
    <name type="scientific">Theileria orientalis</name>
    <dbReference type="NCBI Taxonomy" id="68886"/>
    <lineage>
        <taxon>Eukaryota</taxon>
        <taxon>Sar</taxon>
        <taxon>Alveolata</taxon>
        <taxon>Apicomplexa</taxon>
        <taxon>Aconoidasida</taxon>
        <taxon>Piroplasmida</taxon>
        <taxon>Theileriidae</taxon>
        <taxon>Theileria</taxon>
    </lineage>
</organism>